<dbReference type="InterPro" id="IPR036010">
    <property type="entry name" value="2Fe-2S_ferredoxin-like_sf"/>
</dbReference>
<dbReference type="SUPFAM" id="SSF63380">
    <property type="entry name" value="Riboflavin synthase domain-like"/>
    <property type="match status" value="1"/>
</dbReference>
<gene>
    <name evidence="3" type="ORF">CCGE525_30630</name>
</gene>
<dbReference type="Gene3D" id="2.40.30.10">
    <property type="entry name" value="Translation factors"/>
    <property type="match status" value="1"/>
</dbReference>
<dbReference type="PROSITE" id="PS51384">
    <property type="entry name" value="FAD_FR"/>
    <property type="match status" value="1"/>
</dbReference>
<dbReference type="PROSITE" id="PS51085">
    <property type="entry name" value="2FE2S_FER_2"/>
    <property type="match status" value="1"/>
</dbReference>
<dbReference type="PANTHER" id="PTHR42815:SF2">
    <property type="entry name" value="FAD-BINDING, PUTATIVE (AFU_ORTHOLOGUE AFUA_6G07600)-RELATED"/>
    <property type="match status" value="1"/>
</dbReference>
<dbReference type="EMBL" id="CP032695">
    <property type="protein sequence ID" value="AYG63817.1"/>
    <property type="molecule type" value="Genomic_DNA"/>
</dbReference>
<dbReference type="Gene3D" id="2.30.110.10">
    <property type="entry name" value="Electron Transport, Fmn-binding Protein, Chain A"/>
    <property type="match status" value="1"/>
</dbReference>
<dbReference type="CDD" id="cd00207">
    <property type="entry name" value="fer2"/>
    <property type="match status" value="1"/>
</dbReference>
<dbReference type="SUPFAM" id="SSF54292">
    <property type="entry name" value="2Fe-2S ferredoxin-like"/>
    <property type="match status" value="1"/>
</dbReference>
<dbReference type="Gene3D" id="3.40.50.80">
    <property type="entry name" value="Nucleotide-binding domain of ferredoxin-NADP reductase (FNR) module"/>
    <property type="match status" value="1"/>
</dbReference>
<dbReference type="Proteomes" id="UP000282195">
    <property type="component" value="Plasmid pRCCGE525c"/>
</dbReference>
<keyword evidence="3" id="KW-0614">Plasmid</keyword>
<dbReference type="KEGG" id="rjg:CCGE525_30630"/>
<geneLocation type="plasmid" evidence="4">
    <name>prccge525c</name>
</geneLocation>
<organism evidence="3 4">
    <name type="scientific">Rhizobium jaguaris</name>
    <dbReference type="NCBI Taxonomy" id="1312183"/>
    <lineage>
        <taxon>Bacteria</taxon>
        <taxon>Pseudomonadati</taxon>
        <taxon>Pseudomonadota</taxon>
        <taxon>Alphaproteobacteria</taxon>
        <taxon>Hyphomicrobiales</taxon>
        <taxon>Rhizobiaceae</taxon>
        <taxon>Rhizobium/Agrobacterium group</taxon>
        <taxon>Rhizobium</taxon>
    </lineage>
</organism>
<dbReference type="InterPro" id="IPR017927">
    <property type="entry name" value="FAD-bd_FR_type"/>
</dbReference>
<protein>
    <submittedName>
        <fullName evidence="3">FAD-binding oxidoreductase</fullName>
    </submittedName>
</protein>
<dbReference type="InterPro" id="IPR017938">
    <property type="entry name" value="Riboflavin_synthase-like_b-brl"/>
</dbReference>
<dbReference type="SUPFAM" id="SSF52343">
    <property type="entry name" value="Ferredoxin reductase-like, C-terminal NADP-linked domain"/>
    <property type="match status" value="1"/>
</dbReference>
<dbReference type="GO" id="GO:0051537">
    <property type="term" value="F:2 iron, 2 sulfur cluster binding"/>
    <property type="evidence" value="ECO:0007669"/>
    <property type="project" value="InterPro"/>
</dbReference>
<dbReference type="InterPro" id="IPR012349">
    <property type="entry name" value="Split_barrel_FMN-bd"/>
</dbReference>
<dbReference type="CDD" id="cd06184">
    <property type="entry name" value="flavohem_like_fad_nad_binding"/>
    <property type="match status" value="1"/>
</dbReference>
<dbReference type="InterPro" id="IPR012675">
    <property type="entry name" value="Beta-grasp_dom_sf"/>
</dbReference>
<name>A0A387G1X3_9HYPH</name>
<keyword evidence="4" id="KW-1185">Reference proteome</keyword>
<dbReference type="Pfam" id="PF00175">
    <property type="entry name" value="NAD_binding_1"/>
    <property type="match status" value="1"/>
</dbReference>
<proteinExistence type="predicted"/>
<feature type="domain" description="2Fe-2S ferredoxin-type" evidence="1">
    <location>
        <begin position="600"/>
        <end position="691"/>
    </location>
</feature>
<evidence type="ECO:0000259" key="1">
    <source>
        <dbReference type="PROSITE" id="PS51085"/>
    </source>
</evidence>
<dbReference type="InterPro" id="IPR006058">
    <property type="entry name" value="2Fe2S_fd_BS"/>
</dbReference>
<dbReference type="OrthoDB" id="9786134at2"/>
<dbReference type="InterPro" id="IPR039261">
    <property type="entry name" value="FNR_nucleotide-bd"/>
</dbReference>
<sequence>MTMNGTENASPWHAGEIALQKKAGVAERMSEVGQRVLRDYLIEQHRDFYPQLPFIVLGVVDATGDTWATLRTAPPGFLHSPDIHTLTVDLGRDPADPADSGMNDGDAIGMLGIELHTRRRNRLNGRIRRQENGGFDVAVSQSYGNCPQYIQLRDFEFVHDPSKQTDQQALHLRELDSRAKGMITSADTFFVASYVDRENGQRQVDVSHRGGKAGFVRIGSDGVLTVPDFAGNLFFNTLGNFLVNPKAGLVFADFDSGELLQLTGEAEVILESPEIAAFQGAERLWRFTPRRIVRRPGALPLRWKFRERGWSPNALMTGNWDDATSQLRAAELAKTWRLFRVAKIVDESALIRSFHLEPADGNGLIPHLPGQHLPIRLTPKEADKAVIRTYTLSTAPSDGLYRISVKREGLVSRHLHDTVREGDIIEARAPSGLFTIDATEKRPAVLLAAGIGITPLLAMLRHIVYEGFRKRYLRPTWLFYSARSKADRAFDREIEDLVAAAQGVIRLVRVLSNSVGSTAGDDYERIGHIDMPLLTSVLRFNDYDFYLCGPPTFMQSIYDGLTGLNIADSRIHTEAFGPASLVRKSDAAAATVSLGTPTQASVFVQFMRSAKEARWEPGSGTLLELAEARGLSPEFSCRLGNCGSCRTKIIAGTVAYTRTPTAPVGEDEALICCSVPGATEGDEGERLQLDL</sequence>
<dbReference type="InterPro" id="IPR001433">
    <property type="entry name" value="OxRdtase_FAD/NAD-bd"/>
</dbReference>
<evidence type="ECO:0000259" key="2">
    <source>
        <dbReference type="PROSITE" id="PS51384"/>
    </source>
</evidence>
<dbReference type="PRINTS" id="PR00410">
    <property type="entry name" value="PHEHYDRXLASE"/>
</dbReference>
<dbReference type="PROSITE" id="PS00197">
    <property type="entry name" value="2FE2S_FER_1"/>
    <property type="match status" value="1"/>
</dbReference>
<evidence type="ECO:0000313" key="3">
    <source>
        <dbReference type="EMBL" id="AYG63817.1"/>
    </source>
</evidence>
<dbReference type="GO" id="GO:0016491">
    <property type="term" value="F:oxidoreductase activity"/>
    <property type="evidence" value="ECO:0007669"/>
    <property type="project" value="InterPro"/>
</dbReference>
<dbReference type="SUPFAM" id="SSF50475">
    <property type="entry name" value="FMN-binding split barrel"/>
    <property type="match status" value="1"/>
</dbReference>
<dbReference type="InterPro" id="IPR001041">
    <property type="entry name" value="2Fe-2S_ferredoxin-type"/>
</dbReference>
<dbReference type="Gene3D" id="3.10.20.30">
    <property type="match status" value="1"/>
</dbReference>
<dbReference type="PANTHER" id="PTHR42815">
    <property type="entry name" value="FAD-BINDING, PUTATIVE (AFU_ORTHOLOGUE AFUA_6G07600)-RELATED"/>
    <property type="match status" value="1"/>
</dbReference>
<dbReference type="Pfam" id="PF00111">
    <property type="entry name" value="Fer2"/>
    <property type="match status" value="1"/>
</dbReference>
<dbReference type="AlphaFoldDB" id="A0A387G1X3"/>
<accession>A0A387G1X3</accession>
<evidence type="ECO:0000313" key="4">
    <source>
        <dbReference type="Proteomes" id="UP000282195"/>
    </source>
</evidence>
<reference evidence="3 4" key="1">
    <citation type="submission" date="2018-10" db="EMBL/GenBank/DDBJ databases">
        <title>Rhizobium etli, R. leguminosarum and a new Rhizobium genospecies from Phaseolus dumosus.</title>
        <authorList>
            <person name="Ramirez-Puebla S.T."/>
            <person name="Rogel-Hernandez M.A."/>
            <person name="Guerrero G."/>
            <person name="Ormeno-Orrillo E."/>
            <person name="Martinez-Romero J.C."/>
            <person name="Negrete-Yankelevich S."/>
            <person name="Martinez-Romero E."/>
        </authorList>
    </citation>
    <scope>NUCLEOTIDE SEQUENCE [LARGE SCALE GENOMIC DNA]</scope>
    <source>
        <strain evidence="3 4">CCGE525</strain>
        <plasmid evidence="4">prccge525c</plasmid>
    </source>
</reference>
<feature type="domain" description="FAD-binding FR-type" evidence="2">
    <location>
        <begin position="334"/>
        <end position="437"/>
    </location>
</feature>